<gene>
    <name evidence="2" type="ORF">PVAP13_6KG260212</name>
</gene>
<name>A0A8T0REI5_PANVG</name>
<accession>A0A8T0REI5</accession>
<protein>
    <submittedName>
        <fullName evidence="2">Uncharacterized protein</fullName>
    </submittedName>
</protein>
<feature type="region of interest" description="Disordered" evidence="1">
    <location>
        <begin position="137"/>
        <end position="161"/>
    </location>
</feature>
<evidence type="ECO:0000256" key="1">
    <source>
        <dbReference type="SAM" id="MobiDB-lite"/>
    </source>
</evidence>
<reference evidence="2" key="1">
    <citation type="submission" date="2020-05" db="EMBL/GenBank/DDBJ databases">
        <title>WGS assembly of Panicum virgatum.</title>
        <authorList>
            <person name="Lovell J.T."/>
            <person name="Jenkins J."/>
            <person name="Shu S."/>
            <person name="Juenger T.E."/>
            <person name="Schmutz J."/>
        </authorList>
    </citation>
    <scope>NUCLEOTIDE SEQUENCE</scope>
    <source>
        <strain evidence="2">AP13</strain>
    </source>
</reference>
<dbReference type="Proteomes" id="UP000823388">
    <property type="component" value="Chromosome 6K"/>
</dbReference>
<comment type="caution">
    <text evidence="2">The sequence shown here is derived from an EMBL/GenBank/DDBJ whole genome shotgun (WGS) entry which is preliminary data.</text>
</comment>
<evidence type="ECO:0000313" key="2">
    <source>
        <dbReference type="EMBL" id="KAG2583606.1"/>
    </source>
</evidence>
<evidence type="ECO:0000313" key="3">
    <source>
        <dbReference type="Proteomes" id="UP000823388"/>
    </source>
</evidence>
<sequence length="323" mass="33602">MAARSHPPSLPGALPACVSSAPSLLTARSPAMAARPALPSPPRAIPLPVGRPRAVHDRTAHGEAGAQTRQWPVKGHGGGRPARGHGGGRRAPHRNPAARQRRAPPPRAVNETSSSEYLRFGSPAAGSALNLGGSTPSLAGSASAHSPFLQPPPSRTPAYGCGRGRCQARRLRPPATALTRAGCGLRRPSCPAAGASQEWPRGCCLTRSAPSLADPPAIARAGLIPGFLLSALFDVVVFFLSGLSAVRHCCPPRTPESQTTKADLGGSTPMLFKTFTGKELLDSSAKVNPLRSIPSWHFLGKVRPSLPIFVLILPLTEMHGAVC</sequence>
<organism evidence="2 3">
    <name type="scientific">Panicum virgatum</name>
    <name type="common">Blackwell switchgrass</name>
    <dbReference type="NCBI Taxonomy" id="38727"/>
    <lineage>
        <taxon>Eukaryota</taxon>
        <taxon>Viridiplantae</taxon>
        <taxon>Streptophyta</taxon>
        <taxon>Embryophyta</taxon>
        <taxon>Tracheophyta</taxon>
        <taxon>Spermatophyta</taxon>
        <taxon>Magnoliopsida</taxon>
        <taxon>Liliopsida</taxon>
        <taxon>Poales</taxon>
        <taxon>Poaceae</taxon>
        <taxon>PACMAD clade</taxon>
        <taxon>Panicoideae</taxon>
        <taxon>Panicodae</taxon>
        <taxon>Paniceae</taxon>
        <taxon>Panicinae</taxon>
        <taxon>Panicum</taxon>
        <taxon>Panicum sect. Hiantes</taxon>
    </lineage>
</organism>
<keyword evidence="3" id="KW-1185">Reference proteome</keyword>
<dbReference type="EMBL" id="CM029047">
    <property type="protein sequence ID" value="KAG2583606.1"/>
    <property type="molecule type" value="Genomic_DNA"/>
</dbReference>
<proteinExistence type="predicted"/>
<feature type="compositionally biased region" description="Low complexity" evidence="1">
    <location>
        <begin position="27"/>
        <end position="37"/>
    </location>
</feature>
<feature type="region of interest" description="Disordered" evidence="1">
    <location>
        <begin position="27"/>
        <end position="114"/>
    </location>
</feature>
<feature type="compositionally biased region" description="Basic residues" evidence="1">
    <location>
        <begin position="82"/>
        <end position="93"/>
    </location>
</feature>
<dbReference type="AlphaFoldDB" id="A0A8T0REI5"/>